<evidence type="ECO:0000313" key="1">
    <source>
        <dbReference type="EMBL" id="KPG14243.1"/>
    </source>
</evidence>
<comment type="caution">
    <text evidence="2">The sequence shown here is derived from an EMBL/GenBank/DDBJ whole genome shotgun (WGS) entry which is preliminary data.</text>
</comment>
<organism evidence="2 3">
    <name type="scientific">Mycobacteroides immunogenum</name>
    <dbReference type="NCBI Taxonomy" id="83262"/>
    <lineage>
        <taxon>Bacteria</taxon>
        <taxon>Bacillati</taxon>
        <taxon>Actinomycetota</taxon>
        <taxon>Actinomycetes</taxon>
        <taxon>Mycobacteriales</taxon>
        <taxon>Mycobacteriaceae</taxon>
        <taxon>Mycobacteroides</taxon>
    </lineage>
</organism>
<name>A0A7V8RXD1_9MYCO</name>
<evidence type="ECO:0000313" key="2">
    <source>
        <dbReference type="EMBL" id="KPG14321.1"/>
    </source>
</evidence>
<dbReference type="Proteomes" id="UP000037843">
    <property type="component" value="Unassembled WGS sequence"/>
</dbReference>
<proteinExistence type="predicted"/>
<accession>A0A7V8RXD1</accession>
<dbReference type="EMBL" id="LJFO01000003">
    <property type="protein sequence ID" value="KPG14243.1"/>
    <property type="molecule type" value="Genomic_DNA"/>
</dbReference>
<evidence type="ECO:0000313" key="3">
    <source>
        <dbReference type="Proteomes" id="UP000037843"/>
    </source>
</evidence>
<dbReference type="AlphaFoldDB" id="A0A7V8RXD1"/>
<protein>
    <submittedName>
        <fullName evidence="2">Uncharacterized protein</fullName>
    </submittedName>
</protein>
<dbReference type="EMBL" id="LJFO01000003">
    <property type="protein sequence ID" value="KPG14321.1"/>
    <property type="molecule type" value="Genomic_DNA"/>
</dbReference>
<sequence length="123" mass="13517">MTSLQERIAEALGKALEAAAEASEQQCYAVTKDGLFSLDGYVEIPAIASSLIASLGLELEWAACRRQDMAGYKGVFHDEQTVCGSKASVERRIPQRYTNADLWTPGSRIISSWSRDVQEETSE</sequence>
<dbReference type="RefSeq" id="WP_054173007.1">
    <property type="nucleotide sequence ID" value="NZ_LJFO01000003.1"/>
</dbReference>
<gene>
    <name evidence="1" type="ORF">AN908_06545</name>
    <name evidence="2" type="ORF">AN908_07070</name>
</gene>
<reference evidence="2 3" key="1">
    <citation type="submission" date="2015-09" db="EMBL/GenBank/DDBJ databases">
        <title>Genome Sequences of Mycobacterium immunogenum Isolates, Recuperated from a Chloraminated Drinking Water Distribution System Simulator Subjected to Episodes of Nitrification.</title>
        <authorList>
            <person name="Gomez-Alvarez V."/>
            <person name="Revetta R.P."/>
        </authorList>
    </citation>
    <scope>NUCLEOTIDE SEQUENCE [LARGE SCALE GENOMIC DNA]</scope>
    <source>
        <strain evidence="2 3">H008</strain>
    </source>
</reference>